<protein>
    <submittedName>
        <fullName evidence="6">Uncharacterized protein</fullName>
    </submittedName>
</protein>
<comment type="subcellular location">
    <subcellularLocation>
        <location evidence="2">Cytoplasm</location>
        <location evidence="2">Stress granule</location>
    </subcellularLocation>
    <subcellularLocation>
        <location evidence="1">Nucleus</location>
    </subcellularLocation>
</comment>
<keyword evidence="5" id="KW-0539">Nucleus</keyword>
<dbReference type="GO" id="GO:0010494">
    <property type="term" value="C:cytoplasmic stress granule"/>
    <property type="evidence" value="ECO:0007669"/>
    <property type="project" value="UniProtKB-SubCell"/>
</dbReference>
<evidence type="ECO:0000256" key="3">
    <source>
        <dbReference type="ARBA" id="ARBA00010821"/>
    </source>
</evidence>
<dbReference type="Ensembl" id="ENSACAT00000057926.1">
    <property type="protein sequence ID" value="ENSACAP00000034841.1"/>
    <property type="gene ID" value="ENSACAG00000036534.1"/>
</dbReference>
<sequence>LTKDSHKPHRINGKKPALTIQPTSNVEESYTVAHEENVRFVYEGKKDPEDLGSSAWFCPNSIRNSTIYTRG</sequence>
<reference evidence="6" key="3">
    <citation type="submission" date="2025-09" db="UniProtKB">
        <authorList>
            <consortium name="Ensembl"/>
        </authorList>
    </citation>
    <scope>IDENTIFICATION</scope>
</reference>
<evidence type="ECO:0000256" key="1">
    <source>
        <dbReference type="ARBA" id="ARBA00004123"/>
    </source>
</evidence>
<proteinExistence type="inferred from homology"/>
<evidence type="ECO:0000313" key="6">
    <source>
        <dbReference type="Ensembl" id="ENSACAP00000034841.1"/>
    </source>
</evidence>
<name>A0A803TI01_ANOCA</name>
<evidence type="ECO:0000256" key="4">
    <source>
        <dbReference type="ARBA" id="ARBA00022490"/>
    </source>
</evidence>
<dbReference type="InterPro" id="IPR029428">
    <property type="entry name" value="MCRIP"/>
</dbReference>
<reference evidence="6" key="1">
    <citation type="submission" date="2009-12" db="EMBL/GenBank/DDBJ databases">
        <title>The Genome Sequence of Anolis carolinensis (Green Anole Lizard).</title>
        <authorList>
            <consortium name="The Genome Sequencing Platform"/>
            <person name="Di Palma F."/>
            <person name="Alfoldi J."/>
            <person name="Heiman D."/>
            <person name="Young S."/>
            <person name="Grabherr M."/>
            <person name="Johnson J."/>
            <person name="Lander E.S."/>
            <person name="Lindblad-Toh K."/>
        </authorList>
    </citation>
    <scope>NUCLEOTIDE SEQUENCE [LARGE SCALE GENOMIC DNA]</scope>
    <source>
        <strain evidence="6">JBL SC #1</strain>
    </source>
</reference>
<evidence type="ECO:0000313" key="7">
    <source>
        <dbReference type="Proteomes" id="UP000001646"/>
    </source>
</evidence>
<dbReference type="GO" id="GO:0005634">
    <property type="term" value="C:nucleus"/>
    <property type="evidence" value="ECO:0007669"/>
    <property type="project" value="UniProtKB-SubCell"/>
</dbReference>
<dbReference type="GeneTree" id="ENSGT01000000222222"/>
<keyword evidence="4" id="KW-0963">Cytoplasm</keyword>
<dbReference type="InParanoid" id="A0A803TI01"/>
<dbReference type="AlphaFoldDB" id="A0A803TI01"/>
<organism evidence="6 7">
    <name type="scientific">Anolis carolinensis</name>
    <name type="common">Green anole</name>
    <name type="synonym">American chameleon</name>
    <dbReference type="NCBI Taxonomy" id="28377"/>
    <lineage>
        <taxon>Eukaryota</taxon>
        <taxon>Metazoa</taxon>
        <taxon>Chordata</taxon>
        <taxon>Craniata</taxon>
        <taxon>Vertebrata</taxon>
        <taxon>Euteleostomi</taxon>
        <taxon>Lepidosauria</taxon>
        <taxon>Squamata</taxon>
        <taxon>Bifurcata</taxon>
        <taxon>Unidentata</taxon>
        <taxon>Episquamata</taxon>
        <taxon>Toxicofera</taxon>
        <taxon>Iguania</taxon>
        <taxon>Dactyloidae</taxon>
        <taxon>Anolis</taxon>
    </lineage>
</organism>
<keyword evidence="7" id="KW-1185">Reference proteome</keyword>
<accession>A0A803TI01</accession>
<comment type="similarity">
    <text evidence="3">Belongs to the MCRIP family.</text>
</comment>
<evidence type="ECO:0000256" key="5">
    <source>
        <dbReference type="ARBA" id="ARBA00023242"/>
    </source>
</evidence>
<reference evidence="6" key="2">
    <citation type="submission" date="2025-08" db="UniProtKB">
        <authorList>
            <consortium name="Ensembl"/>
        </authorList>
    </citation>
    <scope>IDENTIFICATION</scope>
</reference>
<dbReference type="Pfam" id="PF14799">
    <property type="entry name" value="FAM195"/>
    <property type="match status" value="1"/>
</dbReference>
<dbReference type="Proteomes" id="UP000001646">
    <property type="component" value="Unplaced"/>
</dbReference>
<evidence type="ECO:0000256" key="2">
    <source>
        <dbReference type="ARBA" id="ARBA00004210"/>
    </source>
</evidence>